<dbReference type="EMBL" id="MDYQ01000102">
    <property type="protein sequence ID" value="PRP82460.1"/>
    <property type="molecule type" value="Genomic_DNA"/>
</dbReference>
<evidence type="ECO:0000256" key="6">
    <source>
        <dbReference type="ARBA" id="ARBA00023212"/>
    </source>
</evidence>
<dbReference type="InterPro" id="IPR041476">
    <property type="entry name" value="TRAF3IP1_C"/>
</dbReference>
<dbReference type="InParanoid" id="A0A2P6N0B9"/>
<dbReference type="Proteomes" id="UP000241769">
    <property type="component" value="Unassembled WGS sequence"/>
</dbReference>
<dbReference type="GO" id="GO:0048731">
    <property type="term" value="P:system development"/>
    <property type="evidence" value="ECO:0007669"/>
    <property type="project" value="UniProtKB-ARBA"/>
</dbReference>
<evidence type="ECO:0000256" key="11">
    <source>
        <dbReference type="SAM" id="MobiDB-lite"/>
    </source>
</evidence>
<evidence type="ECO:0000256" key="4">
    <source>
        <dbReference type="ARBA" id="ARBA00022794"/>
    </source>
</evidence>
<feature type="compositionally biased region" description="Acidic residues" evidence="11">
    <location>
        <begin position="314"/>
        <end position="349"/>
    </location>
</feature>
<evidence type="ECO:0000313" key="15">
    <source>
        <dbReference type="EMBL" id="PRP82460.1"/>
    </source>
</evidence>
<feature type="region of interest" description="Disordered" evidence="11">
    <location>
        <begin position="796"/>
        <end position="829"/>
    </location>
</feature>
<dbReference type="InterPro" id="IPR018799">
    <property type="entry name" value="TRAF3IP1"/>
</dbReference>
<feature type="coiled-coil region" evidence="10">
    <location>
        <begin position="416"/>
        <end position="482"/>
    </location>
</feature>
<evidence type="ECO:0000313" key="16">
    <source>
        <dbReference type="Proteomes" id="UP000241769"/>
    </source>
</evidence>
<evidence type="ECO:0000256" key="5">
    <source>
        <dbReference type="ARBA" id="ARBA00023054"/>
    </source>
</evidence>
<evidence type="ECO:0000259" key="13">
    <source>
        <dbReference type="Pfam" id="PF17749"/>
    </source>
</evidence>
<dbReference type="GO" id="GO:0036064">
    <property type="term" value="C:ciliary basal body"/>
    <property type="evidence" value="ECO:0007669"/>
    <property type="project" value="TreeGrafter"/>
</dbReference>
<evidence type="ECO:0000259" key="12">
    <source>
        <dbReference type="Pfam" id="PF10243"/>
    </source>
</evidence>
<feature type="region of interest" description="Disordered" evidence="11">
    <location>
        <begin position="683"/>
        <end position="716"/>
    </location>
</feature>
<dbReference type="GO" id="GO:0042073">
    <property type="term" value="P:intraciliary transport"/>
    <property type="evidence" value="ECO:0007669"/>
    <property type="project" value="TreeGrafter"/>
</dbReference>
<dbReference type="GO" id="GO:0008017">
    <property type="term" value="F:microtubule binding"/>
    <property type="evidence" value="ECO:0007669"/>
    <property type="project" value="InterPro"/>
</dbReference>
<reference evidence="14 16" key="1">
    <citation type="journal article" date="2018" name="Genome Biol. Evol.">
        <title>Multiple Roots of Fruiting Body Formation in Amoebozoa.</title>
        <authorList>
            <person name="Hillmann F."/>
            <person name="Forbes G."/>
            <person name="Novohradska S."/>
            <person name="Ferling I."/>
            <person name="Riege K."/>
            <person name="Groth M."/>
            <person name="Westermann M."/>
            <person name="Marz M."/>
            <person name="Spaller T."/>
            <person name="Winckler T."/>
            <person name="Schaap P."/>
            <person name="Glockner G."/>
        </authorList>
    </citation>
    <scope>NUCLEOTIDE SEQUENCE [LARGE SCALE GENOMIC DNA]</scope>
    <source>
        <strain evidence="14 16">Jena</strain>
    </source>
</reference>
<dbReference type="GO" id="GO:0048513">
    <property type="term" value="P:animal organ development"/>
    <property type="evidence" value="ECO:0007669"/>
    <property type="project" value="UniProtKB-ARBA"/>
</dbReference>
<evidence type="ECO:0000256" key="3">
    <source>
        <dbReference type="ARBA" id="ARBA00022490"/>
    </source>
</evidence>
<evidence type="ECO:0000256" key="9">
    <source>
        <dbReference type="ARBA" id="ARBA00070492"/>
    </source>
</evidence>
<comment type="similarity">
    <text evidence="8">Belongs to the TRAF3IP1 family.</text>
</comment>
<proteinExistence type="inferred from homology"/>
<dbReference type="AlphaFoldDB" id="A0A2P6N0B9"/>
<keyword evidence="7" id="KW-0966">Cell projection</keyword>
<dbReference type="GO" id="GO:0005930">
    <property type="term" value="C:axoneme"/>
    <property type="evidence" value="ECO:0007669"/>
    <property type="project" value="UniProtKB-SubCell"/>
</dbReference>
<evidence type="ECO:0000256" key="1">
    <source>
        <dbReference type="ARBA" id="ARBA00004120"/>
    </source>
</evidence>
<dbReference type="Pfam" id="PF17749">
    <property type="entry name" value="MIP-T3_C"/>
    <property type="match status" value="1"/>
</dbReference>
<dbReference type="GO" id="GO:0060271">
    <property type="term" value="P:cilium assembly"/>
    <property type="evidence" value="ECO:0007669"/>
    <property type="project" value="TreeGrafter"/>
</dbReference>
<keyword evidence="4" id="KW-0970">Cilium biogenesis/degradation</keyword>
<feature type="compositionally biased region" description="Low complexity" evidence="11">
    <location>
        <begin position="159"/>
        <end position="169"/>
    </location>
</feature>
<feature type="compositionally biased region" description="Low complexity" evidence="11">
    <location>
        <begin position="269"/>
        <end position="283"/>
    </location>
</feature>
<feature type="domain" description="TRAF3-interacting protein 1 N-terminal" evidence="12">
    <location>
        <begin position="6"/>
        <end position="115"/>
    </location>
</feature>
<evidence type="ECO:0000256" key="7">
    <source>
        <dbReference type="ARBA" id="ARBA00023273"/>
    </source>
</evidence>
<organism evidence="14 16">
    <name type="scientific">Planoprotostelium fungivorum</name>
    <dbReference type="NCBI Taxonomy" id="1890364"/>
    <lineage>
        <taxon>Eukaryota</taxon>
        <taxon>Amoebozoa</taxon>
        <taxon>Evosea</taxon>
        <taxon>Variosea</taxon>
        <taxon>Cavosteliida</taxon>
        <taxon>Cavosteliaceae</taxon>
        <taxon>Planoprotostelium</taxon>
    </lineage>
</organism>
<dbReference type="GO" id="GO:0070507">
    <property type="term" value="P:regulation of microtubule cytoskeleton organization"/>
    <property type="evidence" value="ECO:0007669"/>
    <property type="project" value="TreeGrafter"/>
</dbReference>
<sequence length="829" mass="92214">MDPAIIEATRVAVEAVVSKPKCTEKLLSKPPFRFLHDLIMAIIKQTGFAQTLYSEAEQNSENVASKEDKIAFLQKIIDFVSQSTGSAIACKPAKIVAGAEPEATNAFLQALAAASVTSSSSSSGSSRKKKSSKKTEEEAPTPSVDEAPKKKKSTKKADAPAAEDAATAPKKTKKKSSAAAEEEPAAAPRKKKSSKKEDTPAADEDDTSTKKKKKKAVPELDTTQTESEAPERAPERLAPASARGPPPERPTPVEAPTPDSIMSGALTTPAGPSSGSARPSSARPAPPRLNSNVRTVDKPATEAVVAERKLNVIEENDKDDDLGDDLLDSLESGDEDDKPDAVDAADLDNIEGQGRLVREILSVNKTGEDEGKRAKKERIDTMASNHQRETLQKEVAQLRDKIQSICKGANPLGKTMDYVQEDFENMSKELEKWKKESSEQQAKLEDEQRITDQTIQPLFLKLQELEQNVRDLHQQISAAKAATSKNDEGIIKMLSMVQLKHVLAEDTGEVTHDGGIDSQHAEINEVVEGAGIVEYKHSDLGDRDHIPVPNIYFGPDSKRYKEPIFDKVPAFTQEWLLRIMYYRFYQYKYILKSDLNQCLHANLRRKNLTVNFGMKWIWVAVRAMIECDEDCEGYRLVEWVYEDDYSMKKRKRQQMEEHVQGGLPTKIRLTQYGRKIASQLGELSKKHNKIKPPPDQRREDISESEEYTGNVGDSVQMLSPDHVANSIAEYDDLKSIFSTVEMLLAEVLSVVERQIDRQQVASLRKEKAHWMRSGGGGHVQAYETHIVPVPYNDLPVNPQDHHHHHHHIDHTQTHYDHSSGNGEDSEPLV</sequence>
<dbReference type="OrthoDB" id="10258914at2759"/>
<keyword evidence="5 10" id="KW-0175">Coiled coil</keyword>
<dbReference type="PANTHER" id="PTHR31363:SF0">
    <property type="entry name" value="TRAF3-INTERACTING PROTEIN 1"/>
    <property type="match status" value="1"/>
</dbReference>
<feature type="compositionally biased region" description="Basic and acidic residues" evidence="11">
    <location>
        <begin position="295"/>
        <end position="312"/>
    </location>
</feature>
<evidence type="ECO:0000256" key="10">
    <source>
        <dbReference type="SAM" id="Coils"/>
    </source>
</evidence>
<evidence type="ECO:0000313" key="14">
    <source>
        <dbReference type="EMBL" id="PRP77387.1"/>
    </source>
</evidence>
<gene>
    <name evidence="15" type="ORF">PROFUN_09707</name>
    <name evidence="14" type="ORF">PROFUN_14393</name>
</gene>
<keyword evidence="6" id="KW-0206">Cytoskeleton</keyword>
<evidence type="ECO:0000256" key="8">
    <source>
        <dbReference type="ARBA" id="ARBA00043971"/>
    </source>
</evidence>
<keyword evidence="16" id="KW-1185">Reference proteome</keyword>
<dbReference type="EMBL" id="MDYQ01000267">
    <property type="protein sequence ID" value="PRP77387.1"/>
    <property type="molecule type" value="Genomic_DNA"/>
</dbReference>
<feature type="domain" description="TRAF3-interacting protein 1 C-terminal" evidence="13">
    <location>
        <begin position="351"/>
        <end position="497"/>
    </location>
</feature>
<dbReference type="Gene3D" id="1.10.418.50">
    <property type="entry name" value="Microtubule-binding protein MIP-T3"/>
    <property type="match status" value="1"/>
</dbReference>
<dbReference type="InterPro" id="IPR042576">
    <property type="entry name" value="TRAF3IP1_N_sf"/>
</dbReference>
<dbReference type="STRING" id="1890364.A0A2P6N0B9"/>
<dbReference type="InterPro" id="IPR040468">
    <property type="entry name" value="TRAF3IP1_N"/>
</dbReference>
<comment type="caution">
    <text evidence="14">The sequence shown here is derived from an EMBL/GenBank/DDBJ whole genome shotgun (WGS) entry which is preliminary data.</text>
</comment>
<feature type="region of interest" description="Disordered" evidence="11">
    <location>
        <begin position="118"/>
        <end position="349"/>
    </location>
</feature>
<protein>
    <recommendedName>
        <fullName evidence="9">TRAF3-interacting protein 1</fullName>
    </recommendedName>
</protein>
<dbReference type="GO" id="GO:0030992">
    <property type="term" value="C:intraciliary transport particle B"/>
    <property type="evidence" value="ECO:0007669"/>
    <property type="project" value="TreeGrafter"/>
</dbReference>
<keyword evidence="3" id="KW-0963">Cytoplasm</keyword>
<comment type="subcellular location">
    <subcellularLocation>
        <location evidence="2">Cytoplasm</location>
        <location evidence="2">Cytoskeleton</location>
        <location evidence="2">Cilium axoneme</location>
    </subcellularLocation>
    <subcellularLocation>
        <location evidence="1">Cytoplasm</location>
        <location evidence="1">Cytoskeleton</location>
        <location evidence="1">Cilium basal body</location>
    </subcellularLocation>
</comment>
<dbReference type="Pfam" id="PF10243">
    <property type="entry name" value="MIP-T3"/>
    <property type="match status" value="1"/>
</dbReference>
<feature type="compositionally biased region" description="Pro residues" evidence="11">
    <location>
        <begin position="244"/>
        <end position="255"/>
    </location>
</feature>
<evidence type="ECO:0000256" key="2">
    <source>
        <dbReference type="ARBA" id="ARBA00004430"/>
    </source>
</evidence>
<name>A0A2P6N0B9_9EUKA</name>
<dbReference type="PANTHER" id="PTHR31363">
    <property type="entry name" value="TRAF3-INTERACTING PROTEIN 1"/>
    <property type="match status" value="1"/>
</dbReference>
<accession>A0A2P6N0B9</accession>
<dbReference type="FunFam" id="1.10.418.50:FF:000001">
    <property type="entry name" value="TRAF3-interacting protein 1 isoform X1"/>
    <property type="match status" value="1"/>
</dbReference>
<feature type="compositionally biased region" description="Basic and acidic residues" evidence="11">
    <location>
        <begin position="692"/>
        <end position="701"/>
    </location>
</feature>